<sequence length="222" mass="24267">MAYIGVVFLGVSLGVFISLVSGFELSTSSRVTETGLDAISGGDKNELFATEANASRPDEFTSFAVDYGYLTTVTIKGDKKESETEKKTKVVQNWEHLSAAEAFAGLWGPYSFVVGHQMMITPDYFFKTREINTFAAVRELTSLAARVTGLDPAQAFELAVDVIAEVALLEDTEDEVASPCLNVRLSETVREPPEQMAAAVVVEPQVETEKYKSMLITFKRLG</sequence>
<comment type="caution">
    <text evidence="2">The sequence shown here is derived from an EMBL/GenBank/DDBJ whole genome shotgun (WGS) entry which is preliminary data.</text>
</comment>
<keyword evidence="1" id="KW-0732">Signal</keyword>
<proteinExistence type="predicted"/>
<keyword evidence="3" id="KW-1185">Reference proteome</keyword>
<gene>
    <name evidence="2" type="ORF">STAS_12716</name>
</gene>
<reference evidence="3" key="1">
    <citation type="journal article" date="2019" name="Curr. Biol.">
        <title>Genome Sequence of Striga asiatica Provides Insight into the Evolution of Plant Parasitism.</title>
        <authorList>
            <person name="Yoshida S."/>
            <person name="Kim S."/>
            <person name="Wafula E.K."/>
            <person name="Tanskanen J."/>
            <person name="Kim Y.M."/>
            <person name="Honaas L."/>
            <person name="Yang Z."/>
            <person name="Spallek T."/>
            <person name="Conn C.E."/>
            <person name="Ichihashi Y."/>
            <person name="Cheong K."/>
            <person name="Cui S."/>
            <person name="Der J.P."/>
            <person name="Gundlach H."/>
            <person name="Jiao Y."/>
            <person name="Hori C."/>
            <person name="Ishida J.K."/>
            <person name="Kasahara H."/>
            <person name="Kiba T."/>
            <person name="Kim M.S."/>
            <person name="Koo N."/>
            <person name="Laohavisit A."/>
            <person name="Lee Y.H."/>
            <person name="Lumba S."/>
            <person name="McCourt P."/>
            <person name="Mortimer J.C."/>
            <person name="Mutuku J.M."/>
            <person name="Nomura T."/>
            <person name="Sasaki-Sekimoto Y."/>
            <person name="Seto Y."/>
            <person name="Wang Y."/>
            <person name="Wakatake T."/>
            <person name="Sakakibara H."/>
            <person name="Demura T."/>
            <person name="Yamaguchi S."/>
            <person name="Yoneyama K."/>
            <person name="Manabe R.I."/>
            <person name="Nelson D.C."/>
            <person name="Schulman A.H."/>
            <person name="Timko M.P."/>
            <person name="dePamphilis C.W."/>
            <person name="Choi D."/>
            <person name="Shirasu K."/>
        </authorList>
    </citation>
    <scope>NUCLEOTIDE SEQUENCE [LARGE SCALE GENOMIC DNA]</scope>
    <source>
        <strain evidence="3">cv. UVA1</strain>
    </source>
</reference>
<organism evidence="2 3">
    <name type="scientific">Striga asiatica</name>
    <name type="common">Asiatic witchweed</name>
    <name type="synonym">Buchnera asiatica</name>
    <dbReference type="NCBI Taxonomy" id="4170"/>
    <lineage>
        <taxon>Eukaryota</taxon>
        <taxon>Viridiplantae</taxon>
        <taxon>Streptophyta</taxon>
        <taxon>Embryophyta</taxon>
        <taxon>Tracheophyta</taxon>
        <taxon>Spermatophyta</taxon>
        <taxon>Magnoliopsida</taxon>
        <taxon>eudicotyledons</taxon>
        <taxon>Gunneridae</taxon>
        <taxon>Pentapetalae</taxon>
        <taxon>asterids</taxon>
        <taxon>lamiids</taxon>
        <taxon>Lamiales</taxon>
        <taxon>Orobanchaceae</taxon>
        <taxon>Buchnereae</taxon>
        <taxon>Striga</taxon>
    </lineage>
</organism>
<evidence type="ECO:0000256" key="1">
    <source>
        <dbReference type="SAM" id="SignalP"/>
    </source>
</evidence>
<feature type="chain" id="PRO_5023072797" evidence="1">
    <location>
        <begin position="23"/>
        <end position="222"/>
    </location>
</feature>
<protein>
    <submittedName>
        <fullName evidence="2">ERD (Early-responsive to dehydration stress)family protein</fullName>
    </submittedName>
</protein>
<evidence type="ECO:0000313" key="3">
    <source>
        <dbReference type="Proteomes" id="UP000325081"/>
    </source>
</evidence>
<feature type="signal peptide" evidence="1">
    <location>
        <begin position="1"/>
        <end position="22"/>
    </location>
</feature>
<evidence type="ECO:0000313" key="2">
    <source>
        <dbReference type="EMBL" id="GER36383.1"/>
    </source>
</evidence>
<dbReference type="EMBL" id="BKCP01005172">
    <property type="protein sequence ID" value="GER36383.1"/>
    <property type="molecule type" value="Genomic_DNA"/>
</dbReference>
<accession>A0A5A7PU59</accession>
<dbReference type="Proteomes" id="UP000325081">
    <property type="component" value="Unassembled WGS sequence"/>
</dbReference>
<name>A0A5A7PU59_STRAF</name>
<dbReference type="AlphaFoldDB" id="A0A5A7PU59"/>